<dbReference type="OrthoDB" id="119833at2759"/>
<organism evidence="1 2">
    <name type="scientific">Phytophthora lilii</name>
    <dbReference type="NCBI Taxonomy" id="2077276"/>
    <lineage>
        <taxon>Eukaryota</taxon>
        <taxon>Sar</taxon>
        <taxon>Stramenopiles</taxon>
        <taxon>Oomycota</taxon>
        <taxon>Peronosporomycetes</taxon>
        <taxon>Peronosporales</taxon>
        <taxon>Peronosporaceae</taxon>
        <taxon>Phytophthora</taxon>
    </lineage>
</organism>
<name>A0A9W6WGX9_9STRA</name>
<protein>
    <submittedName>
        <fullName evidence="1">Unnamed protein product</fullName>
    </submittedName>
</protein>
<accession>A0A9W6WGX9</accession>
<dbReference type="EMBL" id="BSXW01000115">
    <property type="protein sequence ID" value="GMF12366.1"/>
    <property type="molecule type" value="Genomic_DNA"/>
</dbReference>
<dbReference type="Proteomes" id="UP001165083">
    <property type="component" value="Unassembled WGS sequence"/>
</dbReference>
<evidence type="ECO:0000313" key="2">
    <source>
        <dbReference type="Proteomes" id="UP001165083"/>
    </source>
</evidence>
<dbReference type="AlphaFoldDB" id="A0A9W6WGX9"/>
<sequence length="67" mass="7858">MYGNVRDFSVVPYAKMEHVSEDERELCKLELVKRAVDLLRQDTRAPEMMDTEDDHGLEEYLLDIVEA</sequence>
<keyword evidence="2" id="KW-1185">Reference proteome</keyword>
<evidence type="ECO:0000313" key="1">
    <source>
        <dbReference type="EMBL" id="GMF12366.1"/>
    </source>
</evidence>
<proteinExistence type="predicted"/>
<reference evidence="1" key="1">
    <citation type="submission" date="2023-04" db="EMBL/GenBank/DDBJ databases">
        <title>Phytophthora lilii NBRC 32176.</title>
        <authorList>
            <person name="Ichikawa N."/>
            <person name="Sato H."/>
            <person name="Tonouchi N."/>
        </authorList>
    </citation>
    <scope>NUCLEOTIDE SEQUENCE</scope>
    <source>
        <strain evidence="1">NBRC 32176</strain>
    </source>
</reference>
<gene>
    <name evidence="1" type="ORF">Plil01_000298700</name>
</gene>
<comment type="caution">
    <text evidence="1">The sequence shown here is derived from an EMBL/GenBank/DDBJ whole genome shotgun (WGS) entry which is preliminary data.</text>
</comment>